<reference evidence="1 2" key="1">
    <citation type="journal article" date="2021" name="Hortic Res">
        <title>High-quality reference genome and annotation aids understanding of berry development for evergreen blueberry (Vaccinium darrowii).</title>
        <authorList>
            <person name="Yu J."/>
            <person name="Hulse-Kemp A.M."/>
            <person name="Babiker E."/>
            <person name="Staton M."/>
        </authorList>
    </citation>
    <scope>NUCLEOTIDE SEQUENCE [LARGE SCALE GENOMIC DNA]</scope>
    <source>
        <strain evidence="2">cv. NJ 8807/NJ 8810</strain>
        <tissue evidence="1">Young leaf</tissue>
    </source>
</reference>
<proteinExistence type="predicted"/>
<sequence>MAGFHVTIFYNPPFLLSLMLLVLFLPNLHITDAQVGVCNGQSGNNLPSDQEVVQLYKSNGIRRMRMYGPNPKALQALRGSNIELVLDVPNNDIQRLANDAAAASKWVKDNVLSYYPGVKFRIIAVGNEVHPDTPLAQYVLLAMSKIYDAIASAGLKDQIKVSTATYSALVSNSYPPTRGSFEGASRSFMGPIINFLKNTNNPLLFNIYPYFSHIDDPQKVPLSYALFTASRVVVQDNQFQYRNLFDALLDAAYSAVEKAGGPNVEIVVSESGWPSAGGPAASVENAGTYYKNLINHVKGGSPKRPGRAIETYLFAMFDENTKPGKPSEQHFGLFTPNKQPKYQLNFN</sequence>
<dbReference type="EMBL" id="CM037162">
    <property type="protein sequence ID" value="KAH7862433.1"/>
    <property type="molecule type" value="Genomic_DNA"/>
</dbReference>
<evidence type="ECO:0000313" key="1">
    <source>
        <dbReference type="EMBL" id="KAH7862433.1"/>
    </source>
</evidence>
<dbReference type="Proteomes" id="UP000828048">
    <property type="component" value="Chromosome 12"/>
</dbReference>
<keyword evidence="2" id="KW-1185">Reference proteome</keyword>
<organism evidence="1 2">
    <name type="scientific">Vaccinium darrowii</name>
    <dbReference type="NCBI Taxonomy" id="229202"/>
    <lineage>
        <taxon>Eukaryota</taxon>
        <taxon>Viridiplantae</taxon>
        <taxon>Streptophyta</taxon>
        <taxon>Embryophyta</taxon>
        <taxon>Tracheophyta</taxon>
        <taxon>Spermatophyta</taxon>
        <taxon>Magnoliopsida</taxon>
        <taxon>eudicotyledons</taxon>
        <taxon>Gunneridae</taxon>
        <taxon>Pentapetalae</taxon>
        <taxon>asterids</taxon>
        <taxon>Ericales</taxon>
        <taxon>Ericaceae</taxon>
        <taxon>Vaccinioideae</taxon>
        <taxon>Vaccinieae</taxon>
        <taxon>Vaccinium</taxon>
    </lineage>
</organism>
<gene>
    <name evidence="1" type="ORF">Vadar_004750</name>
</gene>
<comment type="caution">
    <text evidence="1">The sequence shown here is derived from an EMBL/GenBank/DDBJ whole genome shotgun (WGS) entry which is preliminary data.</text>
</comment>
<evidence type="ECO:0000313" key="2">
    <source>
        <dbReference type="Proteomes" id="UP000828048"/>
    </source>
</evidence>
<protein>
    <submittedName>
        <fullName evidence="1">Uncharacterized protein</fullName>
    </submittedName>
</protein>
<accession>A0ACB7Z918</accession>
<name>A0ACB7Z918_9ERIC</name>